<dbReference type="InterPro" id="IPR034804">
    <property type="entry name" value="SQR/QFR_C/D"/>
</dbReference>
<dbReference type="PIRSF" id="PIRSF000179">
    <property type="entry name" value="FrdD"/>
    <property type="match status" value="1"/>
</dbReference>
<keyword evidence="1" id="KW-1003">Cell membrane</keyword>
<feature type="transmembrane region" description="Helical" evidence="5">
    <location>
        <begin position="100"/>
        <end position="118"/>
    </location>
</feature>
<dbReference type="RefSeq" id="WP_103319548.1">
    <property type="nucleotide sequence ID" value="NZ_PPTF01000032.1"/>
</dbReference>
<keyword evidence="3 5" id="KW-1133">Transmembrane helix</keyword>
<dbReference type="GO" id="GO:0016020">
    <property type="term" value="C:membrane"/>
    <property type="evidence" value="ECO:0007669"/>
    <property type="project" value="InterPro"/>
</dbReference>
<keyword evidence="4 5" id="KW-0472">Membrane</keyword>
<keyword evidence="7" id="KW-1185">Reference proteome</keyword>
<feature type="transmembrane region" description="Helical" evidence="5">
    <location>
        <begin position="12"/>
        <end position="45"/>
    </location>
</feature>
<evidence type="ECO:0000256" key="5">
    <source>
        <dbReference type="SAM" id="Phobius"/>
    </source>
</evidence>
<evidence type="ECO:0000313" key="7">
    <source>
        <dbReference type="Proteomes" id="UP000236416"/>
    </source>
</evidence>
<organism evidence="6 7">
    <name type="scientific">Chromobacterium sinusclupearum</name>
    <dbReference type="NCBI Taxonomy" id="2077146"/>
    <lineage>
        <taxon>Bacteria</taxon>
        <taxon>Pseudomonadati</taxon>
        <taxon>Pseudomonadota</taxon>
        <taxon>Betaproteobacteria</taxon>
        <taxon>Neisseriales</taxon>
        <taxon>Chromobacteriaceae</taxon>
        <taxon>Chromobacterium</taxon>
    </lineage>
</organism>
<keyword evidence="2 5" id="KW-0812">Transmembrane</keyword>
<evidence type="ECO:0000256" key="2">
    <source>
        <dbReference type="ARBA" id="ARBA00022692"/>
    </source>
</evidence>
<sequence length="121" mass="12600">MKNRQLKRSHAPIFWGLFGAGGMLAALFGPMLVAITGFAAPLGWLPAKAASYQGALALAHSLIGKAALWGLISLLLWHAAHRIYHSLHDVGIHGGALAKALTYGLAAAGTVLALLLLCRIG</sequence>
<accession>A0A2K4MPH1</accession>
<evidence type="ECO:0000313" key="6">
    <source>
        <dbReference type="EMBL" id="POA98899.1"/>
    </source>
</evidence>
<name>A0A2K4MPH1_9NEIS</name>
<proteinExistence type="inferred from homology"/>
<dbReference type="SUPFAM" id="SSF81343">
    <property type="entry name" value="Fumarate reductase respiratory complex transmembrane subunits"/>
    <property type="match status" value="1"/>
</dbReference>
<dbReference type="HAMAP" id="MF_00709">
    <property type="entry name" value="Fumarate_red_D"/>
    <property type="match status" value="1"/>
</dbReference>
<dbReference type="EMBL" id="PPTF01000032">
    <property type="protein sequence ID" value="POA98899.1"/>
    <property type="molecule type" value="Genomic_DNA"/>
</dbReference>
<dbReference type="CDD" id="cd00547">
    <property type="entry name" value="QFR_TypeD_subunitD"/>
    <property type="match status" value="1"/>
</dbReference>
<comment type="caution">
    <text evidence="6">The sequence shown here is derived from an EMBL/GenBank/DDBJ whole genome shotgun (WGS) entry which is preliminary data.</text>
</comment>
<gene>
    <name evidence="6" type="ORF">C2134_09540</name>
</gene>
<evidence type="ECO:0000256" key="3">
    <source>
        <dbReference type="ARBA" id="ARBA00022989"/>
    </source>
</evidence>
<dbReference type="AlphaFoldDB" id="A0A2K4MPH1"/>
<dbReference type="Pfam" id="PF02313">
    <property type="entry name" value="Fumarate_red_D"/>
    <property type="match status" value="1"/>
</dbReference>
<evidence type="ECO:0000256" key="1">
    <source>
        <dbReference type="ARBA" id="ARBA00022475"/>
    </source>
</evidence>
<dbReference type="Proteomes" id="UP000236416">
    <property type="component" value="Unassembled WGS sequence"/>
</dbReference>
<dbReference type="NCBIfam" id="NF003977">
    <property type="entry name" value="PRK05470.1-1"/>
    <property type="match status" value="1"/>
</dbReference>
<reference evidence="6 7" key="1">
    <citation type="submission" date="2018-01" db="EMBL/GenBank/DDBJ databases">
        <title>Genomic Sequence of Chromobacterium MWU13-2610 from wild cranberry bogs within the Cape Cod National Seashore.</title>
        <authorList>
            <person name="O'Hara-Hanley K."/>
            <person name="Soby S."/>
            <person name="Harrison A."/>
        </authorList>
    </citation>
    <scope>NUCLEOTIDE SEQUENCE [LARGE SCALE GENOMIC DNA]</scope>
    <source>
        <strain evidence="6 7">MWU13-2610</strain>
    </source>
</reference>
<dbReference type="InterPro" id="IPR003418">
    <property type="entry name" value="Fumarate_red_D"/>
</dbReference>
<evidence type="ECO:0000256" key="4">
    <source>
        <dbReference type="ARBA" id="ARBA00023136"/>
    </source>
</evidence>
<feature type="transmembrane region" description="Helical" evidence="5">
    <location>
        <begin position="57"/>
        <end position="80"/>
    </location>
</feature>
<protein>
    <submittedName>
        <fullName evidence="6">Fumarate reductase subunit FrdD</fullName>
    </submittedName>
</protein>
<dbReference type="GO" id="GO:0006106">
    <property type="term" value="P:fumarate metabolic process"/>
    <property type="evidence" value="ECO:0007669"/>
    <property type="project" value="InterPro"/>
</dbReference>
<dbReference type="Gene3D" id="1.20.1300.10">
    <property type="entry name" value="Fumarate reductase/succinate dehydrogenase, transmembrane subunit"/>
    <property type="match status" value="1"/>
</dbReference>